<dbReference type="InterPro" id="IPR014729">
    <property type="entry name" value="Rossmann-like_a/b/a_fold"/>
</dbReference>
<evidence type="ECO:0000313" key="4">
    <source>
        <dbReference type="Proteomes" id="UP001501598"/>
    </source>
</evidence>
<accession>A0ABP8RXH9</accession>
<dbReference type="EMBL" id="BAABGT010000075">
    <property type="protein sequence ID" value="GAA4553447.1"/>
    <property type="molecule type" value="Genomic_DNA"/>
</dbReference>
<sequence>MSFEYGVDGPRAIVVGIDGSDTAWHALHYAVGQARRQGGRVVAVYADRLPSLAFATAMPLAATAVVDPATDALLEELRTEVERLALDHGVDAAFESVAGDPVTILAQVAERERADAVLVGASVQAGHRLYGSVATRMVKLGRWPVTVVP</sequence>
<dbReference type="PRINTS" id="PR01438">
    <property type="entry name" value="UNVRSLSTRESS"/>
</dbReference>
<protein>
    <submittedName>
        <fullName evidence="3">Universal stress protein</fullName>
    </submittedName>
</protein>
<dbReference type="InterPro" id="IPR006015">
    <property type="entry name" value="Universal_stress_UspA"/>
</dbReference>
<keyword evidence="4" id="KW-1185">Reference proteome</keyword>
<name>A0ABP8RXH9_9PSEU</name>
<comment type="caution">
    <text evidence="3">The sequence shown here is derived from an EMBL/GenBank/DDBJ whole genome shotgun (WGS) entry which is preliminary data.</text>
</comment>
<dbReference type="RefSeq" id="WP_345423153.1">
    <property type="nucleotide sequence ID" value="NZ_BAABGT010000075.1"/>
</dbReference>
<organism evidence="3 4">
    <name type="scientific">Pseudonocardia xishanensis</name>
    <dbReference type="NCBI Taxonomy" id="630995"/>
    <lineage>
        <taxon>Bacteria</taxon>
        <taxon>Bacillati</taxon>
        <taxon>Actinomycetota</taxon>
        <taxon>Actinomycetes</taxon>
        <taxon>Pseudonocardiales</taxon>
        <taxon>Pseudonocardiaceae</taxon>
        <taxon>Pseudonocardia</taxon>
    </lineage>
</organism>
<dbReference type="Gene3D" id="3.40.50.620">
    <property type="entry name" value="HUPs"/>
    <property type="match status" value="1"/>
</dbReference>
<dbReference type="PANTHER" id="PTHR46268:SF6">
    <property type="entry name" value="UNIVERSAL STRESS PROTEIN UP12"/>
    <property type="match status" value="1"/>
</dbReference>
<dbReference type="Proteomes" id="UP001501598">
    <property type="component" value="Unassembled WGS sequence"/>
</dbReference>
<comment type="similarity">
    <text evidence="1">Belongs to the universal stress protein A family.</text>
</comment>
<proteinExistence type="inferred from homology"/>
<dbReference type="PANTHER" id="PTHR46268">
    <property type="entry name" value="STRESS RESPONSE PROTEIN NHAX"/>
    <property type="match status" value="1"/>
</dbReference>
<gene>
    <name evidence="3" type="ORF">GCM10023175_49380</name>
</gene>
<feature type="domain" description="UspA" evidence="2">
    <location>
        <begin position="11"/>
        <end position="149"/>
    </location>
</feature>
<dbReference type="SUPFAM" id="SSF52402">
    <property type="entry name" value="Adenine nucleotide alpha hydrolases-like"/>
    <property type="match status" value="1"/>
</dbReference>
<evidence type="ECO:0000259" key="2">
    <source>
        <dbReference type="Pfam" id="PF00582"/>
    </source>
</evidence>
<evidence type="ECO:0000313" key="3">
    <source>
        <dbReference type="EMBL" id="GAA4553447.1"/>
    </source>
</evidence>
<evidence type="ECO:0000256" key="1">
    <source>
        <dbReference type="ARBA" id="ARBA00008791"/>
    </source>
</evidence>
<dbReference type="Pfam" id="PF00582">
    <property type="entry name" value="Usp"/>
    <property type="match status" value="1"/>
</dbReference>
<dbReference type="CDD" id="cd00293">
    <property type="entry name" value="USP-like"/>
    <property type="match status" value="1"/>
</dbReference>
<dbReference type="InterPro" id="IPR006016">
    <property type="entry name" value="UspA"/>
</dbReference>
<reference evidence="4" key="1">
    <citation type="journal article" date="2019" name="Int. J. Syst. Evol. Microbiol.">
        <title>The Global Catalogue of Microorganisms (GCM) 10K type strain sequencing project: providing services to taxonomists for standard genome sequencing and annotation.</title>
        <authorList>
            <consortium name="The Broad Institute Genomics Platform"/>
            <consortium name="The Broad Institute Genome Sequencing Center for Infectious Disease"/>
            <person name="Wu L."/>
            <person name="Ma J."/>
        </authorList>
    </citation>
    <scope>NUCLEOTIDE SEQUENCE [LARGE SCALE GENOMIC DNA]</scope>
    <source>
        <strain evidence="4">JCM 17906</strain>
    </source>
</reference>